<reference evidence="2 3" key="1">
    <citation type="submission" date="2018-04" db="EMBL/GenBank/DDBJ databases">
        <authorList>
            <person name="Vogel A."/>
        </authorList>
    </citation>
    <scope>NUCLEOTIDE SEQUENCE [LARGE SCALE GENOMIC DNA]</scope>
</reference>
<name>A0A484LVW3_9ASTE</name>
<dbReference type="Proteomes" id="UP000595140">
    <property type="component" value="Unassembled WGS sequence"/>
</dbReference>
<keyword evidence="1" id="KW-0812">Transmembrane</keyword>
<evidence type="ECO:0000313" key="2">
    <source>
        <dbReference type="EMBL" id="VFQ80663.1"/>
    </source>
</evidence>
<dbReference type="OrthoDB" id="543156at2759"/>
<protein>
    <submittedName>
        <fullName evidence="2">Uncharacterized protein</fullName>
    </submittedName>
</protein>
<proteinExistence type="predicted"/>
<keyword evidence="1" id="KW-0472">Membrane</keyword>
<keyword evidence="3" id="KW-1185">Reference proteome</keyword>
<dbReference type="EMBL" id="OOIL02002134">
    <property type="protein sequence ID" value="VFQ80663.1"/>
    <property type="molecule type" value="Genomic_DNA"/>
</dbReference>
<organism evidence="2 3">
    <name type="scientific">Cuscuta campestris</name>
    <dbReference type="NCBI Taxonomy" id="132261"/>
    <lineage>
        <taxon>Eukaryota</taxon>
        <taxon>Viridiplantae</taxon>
        <taxon>Streptophyta</taxon>
        <taxon>Embryophyta</taxon>
        <taxon>Tracheophyta</taxon>
        <taxon>Spermatophyta</taxon>
        <taxon>Magnoliopsida</taxon>
        <taxon>eudicotyledons</taxon>
        <taxon>Gunneridae</taxon>
        <taxon>Pentapetalae</taxon>
        <taxon>asterids</taxon>
        <taxon>lamiids</taxon>
        <taxon>Solanales</taxon>
        <taxon>Convolvulaceae</taxon>
        <taxon>Cuscuteae</taxon>
        <taxon>Cuscuta</taxon>
        <taxon>Cuscuta subgen. Grammica</taxon>
        <taxon>Cuscuta sect. Cleistogrammica</taxon>
    </lineage>
</organism>
<evidence type="ECO:0000313" key="3">
    <source>
        <dbReference type="Proteomes" id="UP000595140"/>
    </source>
</evidence>
<evidence type="ECO:0000256" key="1">
    <source>
        <dbReference type="SAM" id="Phobius"/>
    </source>
</evidence>
<gene>
    <name evidence="2" type="ORF">CCAM_LOCUS22439</name>
</gene>
<accession>A0A484LVW3</accession>
<dbReference type="AlphaFoldDB" id="A0A484LVW3"/>
<feature type="transmembrane region" description="Helical" evidence="1">
    <location>
        <begin position="6"/>
        <end position="28"/>
    </location>
</feature>
<keyword evidence="1" id="KW-1133">Transmembrane helix</keyword>
<sequence>MRQLLLYYFWTEFISCMAILCAICSSSLHMQIQTIYKLQIAGTEVILASVEKKLWVDALHRVKNIADTLISDCAHIEFGSVFNCCMDETPSNQ</sequence>